<dbReference type="AlphaFoldDB" id="A0A0F8UEK7"/>
<dbReference type="NCBIfam" id="NF033573">
    <property type="entry name" value="transpos_IS200"/>
    <property type="match status" value="1"/>
</dbReference>
<dbReference type="SUPFAM" id="SSF143422">
    <property type="entry name" value="Transposase IS200-like"/>
    <property type="match status" value="1"/>
</dbReference>
<dbReference type="PANTHER" id="PTHR33360">
    <property type="entry name" value="TRANSPOSASE FOR INSERTION SEQUENCE ELEMENT IS200"/>
    <property type="match status" value="1"/>
</dbReference>
<dbReference type="EMBL" id="JJQW01000032">
    <property type="protein sequence ID" value="KKH89771.1"/>
    <property type="molecule type" value="Genomic_DNA"/>
</dbReference>
<organism evidence="2 3">
    <name type="scientific">Methanosarcina mazei</name>
    <name type="common">Methanosarcina frisia</name>
    <dbReference type="NCBI Taxonomy" id="2209"/>
    <lineage>
        <taxon>Archaea</taxon>
        <taxon>Methanobacteriati</taxon>
        <taxon>Methanobacteriota</taxon>
        <taxon>Stenosarchaea group</taxon>
        <taxon>Methanomicrobia</taxon>
        <taxon>Methanosarcinales</taxon>
        <taxon>Methanosarcinaceae</taxon>
        <taxon>Methanosarcina</taxon>
    </lineage>
</organism>
<dbReference type="RefSeq" id="WP_048049533.1">
    <property type="nucleotide sequence ID" value="NZ_JJQW01000032.1"/>
</dbReference>
<feature type="domain" description="Transposase IS200-like" evidence="1">
    <location>
        <begin position="10"/>
        <end position="96"/>
    </location>
</feature>
<comment type="caution">
    <text evidence="2">The sequence shown here is derived from an EMBL/GenBank/DDBJ whole genome shotgun (WGS) entry which is preliminary data.</text>
</comment>
<dbReference type="PANTHER" id="PTHR33360:SF2">
    <property type="entry name" value="TRANSPOSASE FOR INSERTION SEQUENCE ELEMENT IS200"/>
    <property type="match status" value="1"/>
</dbReference>
<dbReference type="Proteomes" id="UP000034937">
    <property type="component" value="Unassembled WGS sequence"/>
</dbReference>
<evidence type="ECO:0000313" key="2">
    <source>
        <dbReference type="EMBL" id="KKH89771.1"/>
    </source>
</evidence>
<name>A0A0F8UEK7_METMZ</name>
<gene>
    <name evidence="2" type="ORF">DU88_09495</name>
</gene>
<dbReference type="SMART" id="SM01321">
    <property type="entry name" value="Y1_Tnp"/>
    <property type="match status" value="1"/>
</dbReference>
<reference evidence="2 3" key="1">
    <citation type="journal article" date="2015" name="ISME J.">
        <title>Genomic and phenotypic differentiation among Methanosarcina mazei populations from Columbia River sediment.</title>
        <authorList>
            <person name="Youngblut N.D."/>
            <person name="Wirth J.S."/>
            <person name="Henriksen J.R."/>
            <person name="Smith M."/>
            <person name="Simon H."/>
            <person name="Metcalf W.W."/>
            <person name="Whitaker R.J."/>
        </authorList>
    </citation>
    <scope>NUCLEOTIDE SEQUENCE [LARGE SCALE GENOMIC DNA]</scope>
    <source>
        <strain evidence="2 3">1.H.M.2.3</strain>
    </source>
</reference>
<dbReference type="PATRIC" id="fig|2209.89.peg.2080"/>
<proteinExistence type="predicted"/>
<dbReference type="GO" id="GO:0004803">
    <property type="term" value="F:transposase activity"/>
    <property type="evidence" value="ECO:0007669"/>
    <property type="project" value="InterPro"/>
</dbReference>
<dbReference type="InterPro" id="IPR002686">
    <property type="entry name" value="Transposase_17"/>
</dbReference>
<sequence>MELRHVNHCVYKIRYHMVFCVKYRKKLLLDIELVNFLKNICFEISERYCFEFDAIGSDGDHVHLFVGAEPKYSPSKVMQNYVQNQGNQEEKEAYQQMKIFDF</sequence>
<accession>A0A0F8UEK7</accession>
<dbReference type="GO" id="GO:0006313">
    <property type="term" value="P:DNA transposition"/>
    <property type="evidence" value="ECO:0007669"/>
    <property type="project" value="InterPro"/>
</dbReference>
<evidence type="ECO:0000259" key="1">
    <source>
        <dbReference type="SMART" id="SM01321"/>
    </source>
</evidence>
<dbReference type="Pfam" id="PF01797">
    <property type="entry name" value="Y1_Tnp"/>
    <property type="match status" value="1"/>
</dbReference>
<dbReference type="InterPro" id="IPR036515">
    <property type="entry name" value="Transposase_17_sf"/>
</dbReference>
<dbReference type="Gene3D" id="3.30.70.1290">
    <property type="entry name" value="Transposase IS200-like"/>
    <property type="match status" value="1"/>
</dbReference>
<protein>
    <submittedName>
        <fullName evidence="2">Transposase</fullName>
    </submittedName>
</protein>
<evidence type="ECO:0000313" key="3">
    <source>
        <dbReference type="Proteomes" id="UP000034937"/>
    </source>
</evidence>
<dbReference type="GO" id="GO:0003677">
    <property type="term" value="F:DNA binding"/>
    <property type="evidence" value="ECO:0007669"/>
    <property type="project" value="InterPro"/>
</dbReference>